<comment type="caution">
    <text evidence="1">The sequence shown here is derived from an EMBL/GenBank/DDBJ whole genome shotgun (WGS) entry which is preliminary data.</text>
</comment>
<dbReference type="PANTHER" id="PTHR12993:SF30">
    <property type="entry name" value="N-ACETYL-ALPHA-D-GLUCOSAMINYL L-MALATE DEACETYLASE 1"/>
    <property type="match status" value="1"/>
</dbReference>
<dbReference type="Gene3D" id="3.40.50.10320">
    <property type="entry name" value="LmbE-like"/>
    <property type="match status" value="1"/>
</dbReference>
<dbReference type="Pfam" id="PF02585">
    <property type="entry name" value="PIG-L"/>
    <property type="match status" value="1"/>
</dbReference>
<dbReference type="GO" id="GO:0016811">
    <property type="term" value="F:hydrolase activity, acting on carbon-nitrogen (but not peptide) bonds, in linear amides"/>
    <property type="evidence" value="ECO:0007669"/>
    <property type="project" value="TreeGrafter"/>
</dbReference>
<gene>
    <name evidence="1" type="primary">bshB1</name>
    <name evidence="1" type="ORF">LCY76_12915</name>
</gene>
<reference evidence="1" key="1">
    <citation type="submission" date="2021-09" db="EMBL/GenBank/DDBJ databases">
        <title>Genome analysis of Fictibacillus sp. KIGAM418 isolated from marine sediment.</title>
        <authorList>
            <person name="Seo M.-J."/>
            <person name="Cho E.-S."/>
            <person name="Hwang C.Y."/>
        </authorList>
    </citation>
    <scope>NUCLEOTIDE SEQUENCE</scope>
    <source>
        <strain evidence="1">KIGAM418</strain>
    </source>
</reference>
<dbReference type="NCBIfam" id="TIGR04001">
    <property type="entry name" value="thiol_BshB1"/>
    <property type="match status" value="1"/>
</dbReference>
<dbReference type="EMBL" id="JAIWJX010000002">
    <property type="protein sequence ID" value="MCK6257492.1"/>
    <property type="molecule type" value="Genomic_DNA"/>
</dbReference>
<sequence>MNKESWLAVGAHSDDVEIGMSGTIAIHTANGGKVSICDLTRAELSSNGTVELRKEEAGHAAEVIGVSERLNLELPDRGLLMKEEYILAIVSLIRRKKPDCLFIPYWEDRHPDHGNCSRLAEEAAFSAGVRKIIDPDNLPPHRVKKIYYYFINGFHKPQLLVDVSSVYEKKKAALQCYKSQFVKQDDSFDTPLVNGYIESVSAREKMFGHEAGVDYAEGFMMKKPLLLKKL</sequence>
<dbReference type="SUPFAM" id="SSF102588">
    <property type="entry name" value="LmbE-like"/>
    <property type="match status" value="1"/>
</dbReference>
<accession>A0A9X1XAV8</accession>
<keyword evidence="2" id="KW-1185">Reference proteome</keyword>
<dbReference type="PANTHER" id="PTHR12993">
    <property type="entry name" value="N-ACETYLGLUCOSAMINYL-PHOSPHATIDYLINOSITOL DE-N-ACETYLASE-RELATED"/>
    <property type="match status" value="1"/>
</dbReference>
<proteinExistence type="predicted"/>
<dbReference type="RefSeq" id="WP_248252981.1">
    <property type="nucleotide sequence ID" value="NZ_JAIWJX010000002.1"/>
</dbReference>
<dbReference type="AlphaFoldDB" id="A0A9X1XAV8"/>
<dbReference type="InterPro" id="IPR003737">
    <property type="entry name" value="GlcNAc_PI_deacetylase-related"/>
</dbReference>
<evidence type="ECO:0000313" key="1">
    <source>
        <dbReference type="EMBL" id="MCK6257492.1"/>
    </source>
</evidence>
<organism evidence="1 2">
    <name type="scientific">Fictibacillus marinisediminis</name>
    <dbReference type="NCBI Taxonomy" id="2878389"/>
    <lineage>
        <taxon>Bacteria</taxon>
        <taxon>Bacillati</taxon>
        <taxon>Bacillota</taxon>
        <taxon>Bacilli</taxon>
        <taxon>Bacillales</taxon>
        <taxon>Fictibacillaceae</taxon>
        <taxon>Fictibacillus</taxon>
    </lineage>
</organism>
<evidence type="ECO:0000313" key="2">
    <source>
        <dbReference type="Proteomes" id="UP001139011"/>
    </source>
</evidence>
<dbReference type="Proteomes" id="UP001139011">
    <property type="component" value="Unassembled WGS sequence"/>
</dbReference>
<dbReference type="InterPro" id="IPR024078">
    <property type="entry name" value="LmbE-like_dom_sf"/>
</dbReference>
<name>A0A9X1XAV8_9BACL</name>
<protein>
    <submittedName>
        <fullName evidence="1">Bacillithiol biosynthesis deacetylase BshB1</fullName>
    </submittedName>
</protein>
<dbReference type="InterPro" id="IPR023842">
    <property type="entry name" value="Bacillithiol_biosynth_BshB1"/>
</dbReference>
<dbReference type="GO" id="GO:0019213">
    <property type="term" value="F:deacetylase activity"/>
    <property type="evidence" value="ECO:0007669"/>
    <property type="project" value="InterPro"/>
</dbReference>
<dbReference type="GO" id="GO:0071793">
    <property type="term" value="P:bacillithiol biosynthetic process"/>
    <property type="evidence" value="ECO:0007669"/>
    <property type="project" value="InterPro"/>
</dbReference>